<dbReference type="SUPFAM" id="SSF110849">
    <property type="entry name" value="ParB/Sulfiredoxin"/>
    <property type="match status" value="1"/>
</dbReference>
<feature type="domain" description="ParB-like N-terminal" evidence="2">
    <location>
        <begin position="56"/>
        <end position="146"/>
    </location>
</feature>
<evidence type="ECO:0000313" key="4">
    <source>
        <dbReference type="Proteomes" id="UP001156664"/>
    </source>
</evidence>
<dbReference type="EMBL" id="BSOJ01000029">
    <property type="protein sequence ID" value="GLR27263.1"/>
    <property type="molecule type" value="Genomic_DNA"/>
</dbReference>
<dbReference type="SMART" id="SM00470">
    <property type="entry name" value="ParB"/>
    <property type="match status" value="1"/>
</dbReference>
<evidence type="ECO:0000259" key="2">
    <source>
        <dbReference type="SMART" id="SM00470"/>
    </source>
</evidence>
<dbReference type="InterPro" id="IPR004437">
    <property type="entry name" value="ParB/RepB/Spo0J"/>
</dbReference>
<accession>A0ABQ5YRZ6</accession>
<organism evidence="3 4">
    <name type="scientific">Limnobacter litoralis</name>
    <dbReference type="NCBI Taxonomy" id="481366"/>
    <lineage>
        <taxon>Bacteria</taxon>
        <taxon>Pseudomonadati</taxon>
        <taxon>Pseudomonadota</taxon>
        <taxon>Betaproteobacteria</taxon>
        <taxon>Burkholderiales</taxon>
        <taxon>Burkholderiaceae</taxon>
        <taxon>Limnobacter</taxon>
    </lineage>
</organism>
<gene>
    <name evidence="3" type="ORF">GCM10007875_23540</name>
</gene>
<dbReference type="InterPro" id="IPR003115">
    <property type="entry name" value="ParB_N"/>
</dbReference>
<dbReference type="Pfam" id="PF02195">
    <property type="entry name" value="ParB_N"/>
    <property type="match status" value="1"/>
</dbReference>
<dbReference type="Gene3D" id="3.90.1530.10">
    <property type="entry name" value="Conserved hypothetical protein from pyrococcus furiosus pfu- 392566-001, ParB domain"/>
    <property type="match status" value="1"/>
</dbReference>
<protein>
    <recommendedName>
        <fullName evidence="2">ParB-like N-terminal domain-containing protein</fullName>
    </recommendedName>
</protein>
<dbReference type="RefSeq" id="WP_284282011.1">
    <property type="nucleotide sequence ID" value="NZ_BSOJ01000029.1"/>
</dbReference>
<comment type="caution">
    <text evidence="3">The sequence shown here is derived from an EMBL/GenBank/DDBJ whole genome shotgun (WGS) entry which is preliminary data.</text>
</comment>
<dbReference type="InterPro" id="IPR050336">
    <property type="entry name" value="Chromosome_partition/occlusion"/>
</dbReference>
<dbReference type="PANTHER" id="PTHR33375">
    <property type="entry name" value="CHROMOSOME-PARTITIONING PROTEIN PARB-RELATED"/>
    <property type="match status" value="1"/>
</dbReference>
<dbReference type="NCBIfam" id="TIGR00180">
    <property type="entry name" value="parB_part"/>
    <property type="match status" value="1"/>
</dbReference>
<comment type="similarity">
    <text evidence="1">Belongs to the ParB family.</text>
</comment>
<dbReference type="PANTHER" id="PTHR33375:SF1">
    <property type="entry name" value="CHROMOSOME-PARTITIONING PROTEIN PARB-RELATED"/>
    <property type="match status" value="1"/>
</dbReference>
<reference evidence="4" key="1">
    <citation type="journal article" date="2019" name="Int. J. Syst. Evol. Microbiol.">
        <title>The Global Catalogue of Microorganisms (GCM) 10K type strain sequencing project: providing services to taxonomists for standard genome sequencing and annotation.</title>
        <authorList>
            <consortium name="The Broad Institute Genomics Platform"/>
            <consortium name="The Broad Institute Genome Sequencing Center for Infectious Disease"/>
            <person name="Wu L."/>
            <person name="Ma J."/>
        </authorList>
    </citation>
    <scope>NUCLEOTIDE SEQUENCE [LARGE SCALE GENOMIC DNA]</scope>
    <source>
        <strain evidence="4">NBRC 105857</strain>
    </source>
</reference>
<evidence type="ECO:0000313" key="3">
    <source>
        <dbReference type="EMBL" id="GLR27263.1"/>
    </source>
</evidence>
<dbReference type="SUPFAM" id="SSF109709">
    <property type="entry name" value="KorB DNA-binding domain-like"/>
    <property type="match status" value="1"/>
</dbReference>
<dbReference type="Proteomes" id="UP001156664">
    <property type="component" value="Unassembled WGS sequence"/>
</dbReference>
<name>A0ABQ5YRZ6_9BURK</name>
<sequence length="341" mass="37315">MNNKTKQGMMNRFLVNDLPNTPSSTPLSTIRPAKSLSGMDVLNKAMEVLGTDVAPVLVDIVSIGFDSKNKRALSPAEFHRLKASIESDGLFNPITVRKSDDPQFLYMVVAGHNRLQAMKELGHQSVPVNVVNLKDDGTKAAFVSNLLQPELGIAEVFEGLKILRAGEGEQKSVRQLAVETGFSAAYISQVLSMEKLPSELVLAMKRARVRVGSNVIKRFVELLSETKGAKHSKVIQNAIEMIDTTFSEVTSLSPTLSKDEMLATGVGEDAALKSWQKALTSFESAYSAKKAAPSPARARKVDLKGWSFSAAVRRKNSVVLSFEDEAEAEQFLKQFERSRSV</sequence>
<evidence type="ECO:0000256" key="1">
    <source>
        <dbReference type="ARBA" id="ARBA00006295"/>
    </source>
</evidence>
<dbReference type="InterPro" id="IPR036086">
    <property type="entry name" value="ParB/Sulfiredoxin_sf"/>
</dbReference>
<proteinExistence type="inferred from homology"/>
<keyword evidence="4" id="KW-1185">Reference proteome</keyword>